<dbReference type="Pfam" id="PF00441">
    <property type="entry name" value="Acyl-CoA_dh_1"/>
    <property type="match status" value="1"/>
</dbReference>
<gene>
    <name evidence="3" type="ORF">ENQ77_10125</name>
</gene>
<dbReference type="Gene3D" id="1.20.140.10">
    <property type="entry name" value="Butyryl-CoA Dehydrogenase, subunit A, domain 3"/>
    <property type="match status" value="1"/>
</dbReference>
<dbReference type="InterPro" id="IPR036250">
    <property type="entry name" value="AcylCo_DH-like_C"/>
</dbReference>
<dbReference type="EMBL" id="DSOL01000288">
    <property type="protein sequence ID" value="HEN28980.1"/>
    <property type="molecule type" value="Genomic_DNA"/>
</dbReference>
<dbReference type="GO" id="GO:0016627">
    <property type="term" value="F:oxidoreductase activity, acting on the CH-CH group of donors"/>
    <property type="evidence" value="ECO:0007669"/>
    <property type="project" value="InterPro"/>
</dbReference>
<comment type="caution">
    <text evidence="3">The sequence shown here is derived from an EMBL/GenBank/DDBJ whole genome shotgun (WGS) entry which is preliminary data.</text>
</comment>
<evidence type="ECO:0000313" key="3">
    <source>
        <dbReference type="EMBL" id="HEN28980.1"/>
    </source>
</evidence>
<dbReference type="AlphaFoldDB" id="A0A7C2K583"/>
<feature type="domain" description="Acyl-CoA dehydrogenase/oxidase C-terminal" evidence="2">
    <location>
        <begin position="7"/>
        <end position="44"/>
    </location>
</feature>
<evidence type="ECO:0000256" key="1">
    <source>
        <dbReference type="ARBA" id="ARBA00022630"/>
    </source>
</evidence>
<name>A0A7C2K583_UNCW3</name>
<keyword evidence="1" id="KW-0285">Flavoprotein</keyword>
<sequence length="72" mass="7935">MQGLFAAARTFGISNACIETSIKYAKERIQFGRFIGEFQLINTESIGSNVYGTSSRKTSCLLSGDEQGQRYS</sequence>
<proteinExistence type="predicted"/>
<accession>A0A7C2K583</accession>
<protein>
    <recommendedName>
        <fullName evidence="2">Acyl-CoA dehydrogenase/oxidase C-terminal domain-containing protein</fullName>
    </recommendedName>
</protein>
<dbReference type="SUPFAM" id="SSF47203">
    <property type="entry name" value="Acyl-CoA dehydrogenase C-terminal domain-like"/>
    <property type="match status" value="1"/>
</dbReference>
<dbReference type="InterPro" id="IPR009075">
    <property type="entry name" value="AcylCo_DH/oxidase_C"/>
</dbReference>
<reference evidence="3" key="1">
    <citation type="journal article" date="2020" name="mSystems">
        <title>Genome- and Community-Level Interaction Insights into Carbon Utilization and Element Cycling Functions of Hydrothermarchaeota in Hydrothermal Sediment.</title>
        <authorList>
            <person name="Zhou Z."/>
            <person name="Liu Y."/>
            <person name="Xu W."/>
            <person name="Pan J."/>
            <person name="Luo Z.H."/>
            <person name="Li M."/>
        </authorList>
    </citation>
    <scope>NUCLEOTIDE SEQUENCE [LARGE SCALE GENOMIC DNA]</scope>
    <source>
        <strain evidence="3">SpSt-34</strain>
    </source>
</reference>
<evidence type="ECO:0000259" key="2">
    <source>
        <dbReference type="Pfam" id="PF00441"/>
    </source>
</evidence>
<organism evidence="3">
    <name type="scientific">candidate division WOR-3 bacterium</name>
    <dbReference type="NCBI Taxonomy" id="2052148"/>
    <lineage>
        <taxon>Bacteria</taxon>
        <taxon>Bacteria division WOR-3</taxon>
    </lineage>
</organism>